<accession>A0A1J7J5N3</accession>
<evidence type="ECO:0000313" key="2">
    <source>
        <dbReference type="Proteomes" id="UP000182658"/>
    </source>
</evidence>
<proteinExistence type="predicted"/>
<gene>
    <name evidence="1" type="ORF">CONLIGDRAFT_58632</name>
</gene>
<organism evidence="1 2">
    <name type="scientific">Coniochaeta ligniaria NRRL 30616</name>
    <dbReference type="NCBI Taxonomy" id="1408157"/>
    <lineage>
        <taxon>Eukaryota</taxon>
        <taxon>Fungi</taxon>
        <taxon>Dikarya</taxon>
        <taxon>Ascomycota</taxon>
        <taxon>Pezizomycotina</taxon>
        <taxon>Sordariomycetes</taxon>
        <taxon>Sordariomycetidae</taxon>
        <taxon>Coniochaetales</taxon>
        <taxon>Coniochaetaceae</taxon>
        <taxon>Coniochaeta</taxon>
    </lineage>
</organism>
<keyword evidence="2" id="KW-1185">Reference proteome</keyword>
<protein>
    <submittedName>
        <fullName evidence="1">Uncharacterized protein</fullName>
    </submittedName>
</protein>
<dbReference type="AlphaFoldDB" id="A0A1J7J5N3"/>
<dbReference type="Proteomes" id="UP000182658">
    <property type="component" value="Unassembled WGS sequence"/>
</dbReference>
<dbReference type="InParanoid" id="A0A1J7J5N3"/>
<reference evidence="1 2" key="1">
    <citation type="submission" date="2016-10" db="EMBL/GenBank/DDBJ databases">
        <title>Draft genome sequence of Coniochaeta ligniaria NRRL30616, a lignocellulolytic fungus for bioabatement of inhibitors in plant biomass hydrolysates.</title>
        <authorList>
            <consortium name="DOE Joint Genome Institute"/>
            <person name="Jimenez D.J."/>
            <person name="Hector R.E."/>
            <person name="Riley R."/>
            <person name="Sun H."/>
            <person name="Grigoriev I.V."/>
            <person name="Van Elsas J.D."/>
            <person name="Nichols N.N."/>
        </authorList>
    </citation>
    <scope>NUCLEOTIDE SEQUENCE [LARGE SCALE GENOMIC DNA]</scope>
    <source>
        <strain evidence="1 2">NRRL 30616</strain>
    </source>
</reference>
<dbReference type="EMBL" id="KV875093">
    <property type="protein sequence ID" value="OIW35439.1"/>
    <property type="molecule type" value="Genomic_DNA"/>
</dbReference>
<sequence>MCWHMYLPMAGSTVSGFPDNLEAFGLQKRVVWLLRGLRRVSKERESNRYLQSKFVSLQDITSVCNMSKRKYSGEEIHIKSFNNGRRRWAGYLMRKSRLSCNPRCSSWSDEQRTIWWSTAIQAIPSTTRNPFRPSRRVLWTSGVMVVTMGQGESRGDLWIYMSSLYLQTSSGMEPMHFALRPIKHPDDPKRMCLQVDFRMAIDFVCPASGPRQRIAVPLFLAISRPATSPS</sequence>
<evidence type="ECO:0000313" key="1">
    <source>
        <dbReference type="EMBL" id="OIW35439.1"/>
    </source>
</evidence>
<name>A0A1J7J5N3_9PEZI</name>